<feature type="region of interest" description="Disordered" evidence="1">
    <location>
        <begin position="322"/>
        <end position="343"/>
    </location>
</feature>
<dbReference type="Proteomes" id="UP001241169">
    <property type="component" value="Unassembled WGS sequence"/>
</dbReference>
<evidence type="ECO:0000313" key="3">
    <source>
        <dbReference type="Proteomes" id="UP001241169"/>
    </source>
</evidence>
<evidence type="ECO:0000313" key="2">
    <source>
        <dbReference type="EMBL" id="KAK1542834.1"/>
    </source>
</evidence>
<evidence type="ECO:0008006" key="4">
    <source>
        <dbReference type="Google" id="ProtNLM"/>
    </source>
</evidence>
<reference evidence="2 3" key="1">
    <citation type="submission" date="2016-10" db="EMBL/GenBank/DDBJ databases">
        <title>The genome sequence of Colletotrichum fioriniae PJ7.</title>
        <authorList>
            <person name="Baroncelli R."/>
        </authorList>
    </citation>
    <scope>NUCLEOTIDE SEQUENCE [LARGE SCALE GENOMIC DNA]</scope>
    <source>
        <strain evidence="2 3">IMI 384185</strain>
    </source>
</reference>
<dbReference type="EMBL" id="MOPA01000004">
    <property type="protein sequence ID" value="KAK1542834.1"/>
    <property type="molecule type" value="Genomic_DNA"/>
</dbReference>
<accession>A0ABQ9STJ4</accession>
<sequence length="343" mass="38920">MSQLGDCNDLGEDIIPAGTPSDNDIPHRIQQHSEIALLSQDLEKKTRQTSVHLDKILDEFKDIEGPELSRLKGEGIDVPMARLDGLDLNYKICQIEEDLLALRETSAEIDSDAAAQECTKLKRCRDFLGQTVFQKRSRIIEHLNVASLWGPCARTIAQGVETCYGRFDRYQTKSLGISNWFRNKALLYYGGQSCQYQAAEISRTDTVMANILAESYEHCWCHATDSWMHLEETPDDEHAQPLPQRYAAANIVPYSSNVPHEILDHLFRERTGELSGPANSLLLSTLIQYWFNHYKLVIVPVDPEEKPLKRWKIDILDRGIEDDPLHDVTPTPGGDRPRIARGL</sequence>
<dbReference type="GeneID" id="85374394"/>
<name>A0ABQ9STJ4_9PEZI</name>
<proteinExistence type="predicted"/>
<gene>
    <name evidence="2" type="ORF">CPAR01_06221</name>
</gene>
<evidence type="ECO:0000256" key="1">
    <source>
        <dbReference type="SAM" id="MobiDB-lite"/>
    </source>
</evidence>
<protein>
    <recommendedName>
        <fullName evidence="4">HNH nuclease domain-containing protein</fullName>
    </recommendedName>
</protein>
<dbReference type="RefSeq" id="XP_060351961.1">
    <property type="nucleotide sequence ID" value="XM_060490495.1"/>
</dbReference>
<keyword evidence="3" id="KW-1185">Reference proteome</keyword>
<comment type="caution">
    <text evidence="2">The sequence shown here is derived from an EMBL/GenBank/DDBJ whole genome shotgun (WGS) entry which is preliminary data.</text>
</comment>
<organism evidence="2 3">
    <name type="scientific">Colletotrichum paranaense</name>
    <dbReference type="NCBI Taxonomy" id="1914294"/>
    <lineage>
        <taxon>Eukaryota</taxon>
        <taxon>Fungi</taxon>
        <taxon>Dikarya</taxon>
        <taxon>Ascomycota</taxon>
        <taxon>Pezizomycotina</taxon>
        <taxon>Sordariomycetes</taxon>
        <taxon>Hypocreomycetidae</taxon>
        <taxon>Glomerellales</taxon>
        <taxon>Glomerellaceae</taxon>
        <taxon>Colletotrichum</taxon>
        <taxon>Colletotrichum acutatum species complex</taxon>
    </lineage>
</organism>